<dbReference type="PANTHER" id="PTHR24314:SF21">
    <property type="entry name" value="CHLOROPHYLL(IDE) B REDUCTASE NYC1, CHLOROPLASTIC-RELATED"/>
    <property type="match status" value="1"/>
</dbReference>
<comment type="similarity">
    <text evidence="1">Belongs to the short-chain dehydrogenases/reductases (SDR) family.</text>
</comment>
<dbReference type="GO" id="GO:0010304">
    <property type="term" value="P:PSII associated light-harvesting complex II catabolic process"/>
    <property type="evidence" value="ECO:0007669"/>
    <property type="project" value="TreeGrafter"/>
</dbReference>
<evidence type="ECO:0000256" key="1">
    <source>
        <dbReference type="RuleBase" id="RU000363"/>
    </source>
</evidence>
<dbReference type="InterPro" id="IPR036291">
    <property type="entry name" value="NAD(P)-bd_dom_sf"/>
</dbReference>
<dbReference type="Pfam" id="PF00106">
    <property type="entry name" value="adh_short"/>
    <property type="match status" value="1"/>
</dbReference>
<accession>A0A8J3VDP1</accession>
<gene>
    <name evidence="2" type="ORF">Rhe02_04800</name>
</gene>
<sequence>MSTTVVVTGGTRGIGAGLVTEFVKLGCQTVYCGRSVADIAGAHGIVADVTKRENVQRVWDEAADRFGGVDIWINNAGMSPARKKLWQLPPADLDATIDLNLRSLAHASAIVLAGMIGQGRGALWNMEGFGSNGMIRPGLTTYGATKRAVTYLTDSLAKEVKGTPVTVHHLSPGMVVTDLLTHDYTPEEFAEAKKIFNILADRVETVTPWLAAKVLAGAPNGARVAWLTRGKAMWRFMTAFRKREVFTS</sequence>
<keyword evidence="3" id="KW-1185">Reference proteome</keyword>
<dbReference type="Gene3D" id="3.40.50.720">
    <property type="entry name" value="NAD(P)-binding Rossmann-like Domain"/>
    <property type="match status" value="1"/>
</dbReference>
<dbReference type="RefSeq" id="WP_203906359.1">
    <property type="nucleotide sequence ID" value="NZ_BONY01000002.1"/>
</dbReference>
<evidence type="ECO:0000313" key="2">
    <source>
        <dbReference type="EMBL" id="GIH02413.1"/>
    </source>
</evidence>
<organism evidence="2 3">
    <name type="scientific">Rhizocola hellebori</name>
    <dbReference type="NCBI Taxonomy" id="1392758"/>
    <lineage>
        <taxon>Bacteria</taxon>
        <taxon>Bacillati</taxon>
        <taxon>Actinomycetota</taxon>
        <taxon>Actinomycetes</taxon>
        <taxon>Micromonosporales</taxon>
        <taxon>Micromonosporaceae</taxon>
        <taxon>Rhizocola</taxon>
    </lineage>
</organism>
<dbReference type="EMBL" id="BONY01000002">
    <property type="protein sequence ID" value="GIH02413.1"/>
    <property type="molecule type" value="Genomic_DNA"/>
</dbReference>
<dbReference type="InterPro" id="IPR052625">
    <property type="entry name" value="Chl_b_Red"/>
</dbReference>
<reference evidence="2" key="1">
    <citation type="submission" date="2021-01" db="EMBL/GenBank/DDBJ databases">
        <title>Whole genome shotgun sequence of Rhizocola hellebori NBRC 109834.</title>
        <authorList>
            <person name="Komaki H."/>
            <person name="Tamura T."/>
        </authorList>
    </citation>
    <scope>NUCLEOTIDE SEQUENCE</scope>
    <source>
        <strain evidence="2">NBRC 109834</strain>
    </source>
</reference>
<comment type="caution">
    <text evidence="2">The sequence shown here is derived from an EMBL/GenBank/DDBJ whole genome shotgun (WGS) entry which is preliminary data.</text>
</comment>
<proteinExistence type="inferred from homology"/>
<dbReference type="PRINTS" id="PR00080">
    <property type="entry name" value="SDRFAMILY"/>
</dbReference>
<dbReference type="Proteomes" id="UP000612899">
    <property type="component" value="Unassembled WGS sequence"/>
</dbReference>
<name>A0A8J3VDP1_9ACTN</name>
<dbReference type="InterPro" id="IPR002347">
    <property type="entry name" value="SDR_fam"/>
</dbReference>
<dbReference type="AlphaFoldDB" id="A0A8J3VDP1"/>
<dbReference type="SUPFAM" id="SSF51735">
    <property type="entry name" value="NAD(P)-binding Rossmann-fold domains"/>
    <property type="match status" value="1"/>
</dbReference>
<evidence type="ECO:0000313" key="3">
    <source>
        <dbReference type="Proteomes" id="UP000612899"/>
    </source>
</evidence>
<dbReference type="PRINTS" id="PR00081">
    <property type="entry name" value="GDHRDH"/>
</dbReference>
<dbReference type="GO" id="GO:0015996">
    <property type="term" value="P:chlorophyll catabolic process"/>
    <property type="evidence" value="ECO:0007669"/>
    <property type="project" value="TreeGrafter"/>
</dbReference>
<protein>
    <submittedName>
        <fullName evidence="2">Short-chain dehydrogenase</fullName>
    </submittedName>
</protein>
<dbReference type="CDD" id="cd05233">
    <property type="entry name" value="SDR_c"/>
    <property type="match status" value="1"/>
</dbReference>
<dbReference type="PANTHER" id="PTHR24314">
    <property type="entry name" value="NON-SPECIFIC LIPID TRANSFER PROTEIN-RELATED"/>
    <property type="match status" value="1"/>
</dbReference>
<dbReference type="GO" id="GO:0034256">
    <property type="term" value="F:chlorophyll(ide) b reductase activity"/>
    <property type="evidence" value="ECO:0007669"/>
    <property type="project" value="TreeGrafter"/>
</dbReference>